<name>A0A0R2ERS2_9LACO</name>
<organism evidence="1 2">
    <name type="scientific">Lacticaseibacillus camelliae DSM 22697 = JCM 13995</name>
    <dbReference type="NCBI Taxonomy" id="1423730"/>
    <lineage>
        <taxon>Bacteria</taxon>
        <taxon>Bacillati</taxon>
        <taxon>Bacillota</taxon>
        <taxon>Bacilli</taxon>
        <taxon>Lactobacillales</taxon>
        <taxon>Lactobacillaceae</taxon>
        <taxon>Lacticaseibacillus</taxon>
    </lineage>
</organism>
<gene>
    <name evidence="1" type="ORF">FC75_GL000248</name>
</gene>
<comment type="caution">
    <text evidence="1">The sequence shown here is derived from an EMBL/GenBank/DDBJ whole genome shotgun (WGS) entry which is preliminary data.</text>
</comment>
<keyword evidence="2" id="KW-1185">Reference proteome</keyword>
<dbReference type="EMBL" id="AYZJ01000078">
    <property type="protein sequence ID" value="KRN18985.1"/>
    <property type="molecule type" value="Genomic_DNA"/>
</dbReference>
<protein>
    <submittedName>
        <fullName evidence="1">Uncharacterized protein</fullName>
    </submittedName>
</protein>
<evidence type="ECO:0000313" key="2">
    <source>
        <dbReference type="Proteomes" id="UP000050865"/>
    </source>
</evidence>
<evidence type="ECO:0000313" key="1">
    <source>
        <dbReference type="EMBL" id="KRN18985.1"/>
    </source>
</evidence>
<accession>A0A0R2ERS2</accession>
<proteinExistence type="predicted"/>
<reference evidence="1 2" key="1">
    <citation type="journal article" date="2015" name="Genome Announc.">
        <title>Expanding the biotechnology potential of lactobacilli through comparative genomics of 213 strains and associated genera.</title>
        <authorList>
            <person name="Sun Z."/>
            <person name="Harris H.M."/>
            <person name="McCann A."/>
            <person name="Guo C."/>
            <person name="Argimon S."/>
            <person name="Zhang W."/>
            <person name="Yang X."/>
            <person name="Jeffery I.B."/>
            <person name="Cooney J.C."/>
            <person name="Kagawa T.F."/>
            <person name="Liu W."/>
            <person name="Song Y."/>
            <person name="Salvetti E."/>
            <person name="Wrobel A."/>
            <person name="Rasinkangas P."/>
            <person name="Parkhill J."/>
            <person name="Rea M.C."/>
            <person name="O'Sullivan O."/>
            <person name="Ritari J."/>
            <person name="Douillard F.P."/>
            <person name="Paul Ross R."/>
            <person name="Yang R."/>
            <person name="Briner A.E."/>
            <person name="Felis G.E."/>
            <person name="de Vos W.M."/>
            <person name="Barrangou R."/>
            <person name="Klaenhammer T.R."/>
            <person name="Caufield P.W."/>
            <person name="Cui Y."/>
            <person name="Zhang H."/>
            <person name="O'Toole P.W."/>
        </authorList>
    </citation>
    <scope>NUCLEOTIDE SEQUENCE [LARGE SCALE GENOMIC DNA]</scope>
    <source>
        <strain evidence="1 2">DSM 22697</strain>
    </source>
</reference>
<dbReference type="PATRIC" id="fig|1423730.4.peg.259"/>
<dbReference type="Proteomes" id="UP000050865">
    <property type="component" value="Unassembled WGS sequence"/>
</dbReference>
<dbReference type="AlphaFoldDB" id="A0A0R2ERS2"/>
<sequence>MLHLNCKLGVDKNGLFDHAKYAALVKDVTGKTDSWYAYSQPAVNTAHQYQTETDQADPDKWVNPELELVDPTNGSYLDLFEDNKDIVSFAEPADQFATKAMDTHSSALSATYDEKTGIVTFADGSTYDTQTDKLTLPNPYYGDDANQAAISSQLLMVVYKDGMSTKEAGKYNPDNGLIEFSDGSYYIPDTETIVFSNASINNGAAYKVQNLKTGEALSRAGVYFTSGNGWFTSDSFDVNSVLTFLLKVHKAFPEVNPDVQKLTDMVDSYYKASIFKSSATMITNP</sequence>